<organism evidence="5 6">
    <name type="scientific">Flavobacterium endophyticum</name>
    <dbReference type="NCBI Taxonomy" id="1540163"/>
    <lineage>
        <taxon>Bacteria</taxon>
        <taxon>Pseudomonadati</taxon>
        <taxon>Bacteroidota</taxon>
        <taxon>Flavobacteriia</taxon>
        <taxon>Flavobacteriales</taxon>
        <taxon>Flavobacteriaceae</taxon>
        <taxon>Flavobacterium</taxon>
    </lineage>
</organism>
<reference evidence="5 6" key="1">
    <citation type="submission" date="2018-10" db="EMBL/GenBank/DDBJ databases">
        <title>Genomic Encyclopedia of Archaeal and Bacterial Type Strains, Phase II (KMG-II): from individual species to whole genera.</title>
        <authorList>
            <person name="Goeker M."/>
        </authorList>
    </citation>
    <scope>NUCLEOTIDE SEQUENCE [LARGE SCALE GENOMIC DNA]</scope>
    <source>
        <strain evidence="5 6">DSM 29537</strain>
    </source>
</reference>
<keyword evidence="1" id="KW-0732">Signal</keyword>
<comment type="caution">
    <text evidence="5">The sequence shown here is derived from an EMBL/GenBank/DDBJ whole genome shotgun (WGS) entry which is preliminary data.</text>
</comment>
<feature type="domain" description="Outer membrane lipoprotein BamD-like" evidence="4">
    <location>
        <begin position="33"/>
        <end position="173"/>
    </location>
</feature>
<dbReference type="Proteomes" id="UP000277579">
    <property type="component" value="Unassembled WGS sequence"/>
</dbReference>
<dbReference type="Pfam" id="PF13525">
    <property type="entry name" value="YfiO"/>
    <property type="match status" value="2"/>
</dbReference>
<evidence type="ECO:0000313" key="6">
    <source>
        <dbReference type="Proteomes" id="UP000277579"/>
    </source>
</evidence>
<keyword evidence="6" id="KW-1185">Reference proteome</keyword>
<evidence type="ECO:0000256" key="1">
    <source>
        <dbReference type="ARBA" id="ARBA00022729"/>
    </source>
</evidence>
<feature type="domain" description="Outer membrane lipoprotein BamD-like" evidence="4">
    <location>
        <begin position="179"/>
        <end position="263"/>
    </location>
</feature>
<proteinExistence type="predicted"/>
<keyword evidence="3" id="KW-0998">Cell outer membrane</keyword>
<dbReference type="PROSITE" id="PS51257">
    <property type="entry name" value="PROKAR_LIPOPROTEIN"/>
    <property type="match status" value="1"/>
</dbReference>
<dbReference type="InterPro" id="IPR039565">
    <property type="entry name" value="BamD-like"/>
</dbReference>
<dbReference type="InterPro" id="IPR011990">
    <property type="entry name" value="TPR-like_helical_dom_sf"/>
</dbReference>
<sequence length="268" mass="30966">MNRIFYILLIAIALGSCSPYQKALKSEDIAVKYDIASKMYDAGKYTKAIRLFEQIAPSYRGKPAAEKMFYMFAQSYYKTKQHYLAGYQFESFTSSYPKSEKAEEAAFLSAESYSKLSPRYTLDQTDTDKAIDKLQAFINLYPNSEYLPRANEIVKTLREKLEKKAFENAKQYHTIGGYTRDYSAAIKALDNFIADYPGTPFKEDALYYRFDSAYILAINSVESKKQERLNLAKASYANLIKFNESTQYKKEVDEKLARIEKELQQFSN</sequence>
<dbReference type="RefSeq" id="WP_121376634.1">
    <property type="nucleotide sequence ID" value="NZ_RBLC01000002.1"/>
</dbReference>
<gene>
    <name evidence="5" type="ORF">CLV94_2255</name>
</gene>
<evidence type="ECO:0000259" key="4">
    <source>
        <dbReference type="Pfam" id="PF13525"/>
    </source>
</evidence>
<evidence type="ECO:0000256" key="3">
    <source>
        <dbReference type="ARBA" id="ARBA00023237"/>
    </source>
</evidence>
<dbReference type="SUPFAM" id="SSF48452">
    <property type="entry name" value="TPR-like"/>
    <property type="match status" value="1"/>
</dbReference>
<dbReference type="OrthoDB" id="9770761at2"/>
<keyword evidence="2" id="KW-0472">Membrane</keyword>
<dbReference type="InterPro" id="IPR017689">
    <property type="entry name" value="BamD"/>
</dbReference>
<dbReference type="Gene3D" id="1.25.40.10">
    <property type="entry name" value="Tetratricopeptide repeat domain"/>
    <property type="match status" value="1"/>
</dbReference>
<dbReference type="EMBL" id="RBLC01000002">
    <property type="protein sequence ID" value="RKS23347.1"/>
    <property type="molecule type" value="Genomic_DNA"/>
</dbReference>
<evidence type="ECO:0000256" key="2">
    <source>
        <dbReference type="ARBA" id="ARBA00023136"/>
    </source>
</evidence>
<dbReference type="NCBIfam" id="TIGR03302">
    <property type="entry name" value="OM_YfiO"/>
    <property type="match status" value="1"/>
</dbReference>
<dbReference type="AlphaFoldDB" id="A0A495MBH0"/>
<name>A0A495MBH0_9FLAO</name>
<protein>
    <submittedName>
        <fullName evidence="5">Outer membrane protein assembly factor BamD</fullName>
    </submittedName>
</protein>
<accession>A0A495MBH0</accession>
<evidence type="ECO:0000313" key="5">
    <source>
        <dbReference type="EMBL" id="RKS23347.1"/>
    </source>
</evidence>